<dbReference type="PROSITE" id="PS50064">
    <property type="entry name" value="ZF_PARP_2"/>
    <property type="match status" value="1"/>
</dbReference>
<dbReference type="InterPro" id="IPR027417">
    <property type="entry name" value="P-loop_NTPase"/>
</dbReference>
<evidence type="ECO:0000256" key="1">
    <source>
        <dbReference type="ARBA" id="ARBA00004123"/>
    </source>
</evidence>
<dbReference type="InterPro" id="IPR036957">
    <property type="entry name" value="Znf_PARP_sf"/>
</dbReference>
<dbReference type="InterPro" id="IPR013083">
    <property type="entry name" value="Znf_RING/FYVE/PHD"/>
</dbReference>
<feature type="compositionally biased region" description="Basic residues" evidence="11">
    <location>
        <begin position="799"/>
        <end position="808"/>
    </location>
</feature>
<evidence type="ECO:0000256" key="4">
    <source>
        <dbReference type="ARBA" id="ARBA00022771"/>
    </source>
</evidence>
<evidence type="ECO:0000256" key="8">
    <source>
        <dbReference type="ARBA" id="ARBA00022840"/>
    </source>
</evidence>
<feature type="region of interest" description="Disordered" evidence="11">
    <location>
        <begin position="634"/>
        <end position="744"/>
    </location>
</feature>
<keyword evidence="3" id="KW-0547">Nucleotide-binding</keyword>
<dbReference type="PANTHER" id="PTHR45626:SF12">
    <property type="entry name" value="DNA REPAIR PROTEIN RAD16"/>
    <property type="match status" value="1"/>
</dbReference>
<dbReference type="Gene3D" id="3.30.1740.10">
    <property type="entry name" value="Zinc finger, PARP-type"/>
    <property type="match status" value="1"/>
</dbReference>
<dbReference type="InterPro" id="IPR001510">
    <property type="entry name" value="Znf_PARP"/>
</dbReference>
<comment type="subcellular location">
    <subcellularLocation>
        <location evidence="1">Nucleus</location>
    </subcellularLocation>
</comment>
<feature type="compositionally biased region" description="Low complexity" evidence="11">
    <location>
        <begin position="337"/>
        <end position="354"/>
    </location>
</feature>
<keyword evidence="8" id="KW-0067">ATP-binding</keyword>
<feature type="domain" description="Helicase C-terminal" evidence="14">
    <location>
        <begin position="1364"/>
        <end position="1522"/>
    </location>
</feature>
<sequence length="1532" mass="170432">MVKLLTITEEGEWELADDDDQVYRARVERAKSGRAKCKFCGEMIKKDELRVAKPVKWAAWISSWRHTQCFYVEDGGGPISQDETYGFDDVFGAGSDEADNGKEKVLEALQRLKPPVVDESLNPENPNFAKAPEIVAKMPTPVLMTTALLPFQQEGLHWLLEQENGELGSGLLCDEMGMGKTIQTISLMVAAKAAGKSSGPTLVVAPSSAMLQWFDEVTNVTVADTLKVLVYHGNKRDSLTPGDILEHDIVLTSYPILEYEYRRCLDRIKVKCQYCGKKFLPRKLVLHNTYFCGPNSKRTAKLALRDRQEAAAKKKQAIDKAMATLDIDKGGARSKTKATSAPSSSSSSSSSTASSKRHSLPTPVNIYRDLMRDANRESVGMYVSKDEARVIQRKDREKPTEPRPDSPSTGIAPSPDVSSAVKNEGDDDNSSDFESPRAARPKARLNFWASSGGEVFCFKRKRDEWVSNLVSSDEAPLHFKQSKSSDKEIVLLQSVASQGQVLFKLDANGVAWQRSDNAQPWTRWKNGSWICSSSVPLTEQEENDGWLRKGPHTGSVVAREHHGELVVGAVVAYAPKEKSSPALWRMQHADGDAEDLERRELNDARSLCERWVNQEDGAPSVTLSKELLSAFAPREDVESNATRKTQAPKRKQRSKTKATKQKRGEKKKVKKNEPKAKQKSRTGDESDSSFSPGSSSSSDDDYEEDDDADEANVVSGGGKSKGSTGNAVSQAAAVTVDPSFHPARWGVGSVEARMMALYKLRKLKQQRGTKRKLAKKKRRQNGQAKRRKGGKEDPGAPPKKGKVSKGGKKSSVSDDSDFETSDDEMESASSSEEEEDEDDLEQELEDSRSRWEGKEFWFAAPGDVVDDDGVDLGISLLHCVGWHRIVLDEAHKIKDRVNSTAKATLALRGPPADPKASGKAAPDGGPCHRWCLSGTPLQNRVGDLYSLIRFLRMEPFAYYFCNVKDCDCKSLHWSFGNEARVCEQCKHPPMRHFSYFNKQIVNPIKRNGYVGEGRAAMKALRDDILGKCMLRRTKAERQNDINLPECSIEIRELDFSEHERDFYESVYKNTRSRFDTYVDKGTLLHNYAHIFELLSRLRRASDHPYLVVHGAGDDQFAAGSSSDPRRSHRTDVCGICHFGIETLEECAMSQCRHTFHKTCLKELYDDEDDDEEEEDIESSTQARKSKAKKATTKKTTTTKKKKKKKKKKNGKAEPPACPTCFVPLSVTLNLKGGTEGNQDGFVVGDAILEEDDSCVVCMENKRDALLLPCGHIYLCMGCAKNLDKRVCPMCREGITKLARVDPNTARQSASSSEKQQNGATSAAASSIWAGSKKSAALVGRKSILQRIDTRKFSSSSKVDAVVAEVKKMLSEERKDTDMPNKAIIFSQYNDMLDIVQWRLKSQGVDTVKLVGSLAMKERRAVLDAFKTKPEVRVILMSLKAGGEGLNLQIAGHVFLIDPWWNPAVEHQAIQRCHRIGQKRAVKAVRFVIKDSIEEKMMQLQSKKALIFEGAVDGNNGAMAKLTEEDLRFLFSR</sequence>
<dbReference type="PROSITE" id="PS50089">
    <property type="entry name" value="ZF_RING_2"/>
    <property type="match status" value="1"/>
</dbReference>
<dbReference type="Proteomes" id="UP001642464">
    <property type="component" value="Unassembled WGS sequence"/>
</dbReference>
<keyword evidence="2" id="KW-0479">Metal-binding</keyword>
<dbReference type="InterPro" id="IPR001841">
    <property type="entry name" value="Znf_RING"/>
</dbReference>
<proteinExistence type="predicted"/>
<keyword evidence="9" id="KW-0539">Nucleus</keyword>
<protein>
    <submittedName>
        <fullName evidence="15">ATP-dependent helicase rhp16 (DNA repair protein rhp16) (RAD16 homolog)</fullName>
    </submittedName>
</protein>
<dbReference type="EMBL" id="CAXAMM010005641">
    <property type="protein sequence ID" value="CAK9008055.1"/>
    <property type="molecule type" value="Genomic_DNA"/>
</dbReference>
<dbReference type="Pfam" id="PF00271">
    <property type="entry name" value="Helicase_C"/>
    <property type="match status" value="1"/>
</dbReference>
<accession>A0ABP0J129</accession>
<dbReference type="SMART" id="SM00490">
    <property type="entry name" value="HELICc"/>
    <property type="match status" value="1"/>
</dbReference>
<dbReference type="PANTHER" id="PTHR45626">
    <property type="entry name" value="TRANSCRIPTION TERMINATION FACTOR 2-RELATED"/>
    <property type="match status" value="1"/>
</dbReference>
<evidence type="ECO:0000256" key="5">
    <source>
        <dbReference type="ARBA" id="ARBA00022801"/>
    </source>
</evidence>
<evidence type="ECO:0000259" key="14">
    <source>
        <dbReference type="PROSITE" id="PS51194"/>
    </source>
</evidence>
<feature type="domain" description="PARP-type" evidence="12">
    <location>
        <begin position="25"/>
        <end position="90"/>
    </location>
</feature>
<feature type="region of interest" description="Disordered" evidence="11">
    <location>
        <begin position="328"/>
        <end position="438"/>
    </location>
</feature>
<evidence type="ECO:0000313" key="16">
    <source>
        <dbReference type="Proteomes" id="UP001642464"/>
    </source>
</evidence>
<keyword evidence="4 10" id="KW-0863">Zinc-finger</keyword>
<keyword evidence="7" id="KW-0862">Zinc</keyword>
<evidence type="ECO:0000259" key="13">
    <source>
        <dbReference type="PROSITE" id="PS50089"/>
    </source>
</evidence>
<dbReference type="Gene3D" id="3.30.40.10">
    <property type="entry name" value="Zinc/RING finger domain, C3HC4 (zinc finger)"/>
    <property type="match status" value="2"/>
</dbReference>
<feature type="compositionally biased region" description="Basic residues" evidence="11">
    <location>
        <begin position="1183"/>
        <end position="1209"/>
    </location>
</feature>
<evidence type="ECO:0000256" key="2">
    <source>
        <dbReference type="ARBA" id="ARBA00022723"/>
    </source>
</evidence>
<dbReference type="SUPFAM" id="SSF57716">
    <property type="entry name" value="Glucocorticoid receptor-like (DNA-binding domain)"/>
    <property type="match status" value="1"/>
</dbReference>
<dbReference type="CDD" id="cd18793">
    <property type="entry name" value="SF2_C_SNF"/>
    <property type="match status" value="1"/>
</dbReference>
<dbReference type="InterPro" id="IPR000330">
    <property type="entry name" value="SNF2_N"/>
</dbReference>
<evidence type="ECO:0000256" key="11">
    <source>
        <dbReference type="SAM" id="MobiDB-lite"/>
    </source>
</evidence>
<reference evidence="15 16" key="1">
    <citation type="submission" date="2024-02" db="EMBL/GenBank/DDBJ databases">
        <authorList>
            <person name="Chen Y."/>
            <person name="Shah S."/>
            <person name="Dougan E. K."/>
            <person name="Thang M."/>
            <person name="Chan C."/>
        </authorList>
    </citation>
    <scope>NUCLEOTIDE SEQUENCE [LARGE SCALE GENOMIC DNA]</scope>
</reference>
<evidence type="ECO:0000256" key="7">
    <source>
        <dbReference type="ARBA" id="ARBA00022833"/>
    </source>
</evidence>
<feature type="region of interest" description="Disordered" evidence="11">
    <location>
        <begin position="761"/>
        <end position="848"/>
    </location>
</feature>
<feature type="compositionally biased region" description="Basic and acidic residues" evidence="11">
    <location>
        <begin position="384"/>
        <end position="404"/>
    </location>
</feature>
<evidence type="ECO:0000256" key="6">
    <source>
        <dbReference type="ARBA" id="ARBA00022806"/>
    </source>
</evidence>
<dbReference type="Pfam" id="PF13920">
    <property type="entry name" value="zf-C3HC4_3"/>
    <property type="match status" value="1"/>
</dbReference>
<feature type="compositionally biased region" description="Acidic residues" evidence="11">
    <location>
        <begin position="698"/>
        <end position="710"/>
    </location>
</feature>
<feature type="compositionally biased region" description="Basic and acidic residues" evidence="11">
    <location>
        <begin position="671"/>
        <end position="684"/>
    </location>
</feature>
<dbReference type="SUPFAM" id="SSF57850">
    <property type="entry name" value="RING/U-box"/>
    <property type="match status" value="1"/>
</dbReference>
<dbReference type="InterPro" id="IPR001650">
    <property type="entry name" value="Helicase_C-like"/>
</dbReference>
<dbReference type="PROSITE" id="PS51194">
    <property type="entry name" value="HELICASE_CTER"/>
    <property type="match status" value="1"/>
</dbReference>
<evidence type="ECO:0000313" key="15">
    <source>
        <dbReference type="EMBL" id="CAK9008055.1"/>
    </source>
</evidence>
<evidence type="ECO:0000259" key="12">
    <source>
        <dbReference type="PROSITE" id="PS50064"/>
    </source>
</evidence>
<dbReference type="SMART" id="SM00487">
    <property type="entry name" value="DEXDc"/>
    <property type="match status" value="1"/>
</dbReference>
<feature type="compositionally biased region" description="Low complexity" evidence="11">
    <location>
        <begin position="688"/>
        <end position="697"/>
    </location>
</feature>
<comment type="caution">
    <text evidence="15">The sequence shown here is derived from an EMBL/GenBank/DDBJ whole genome shotgun (WGS) entry which is preliminary data.</text>
</comment>
<gene>
    <name evidence="15" type="ORF">SCF082_LOCUS9699</name>
</gene>
<dbReference type="Gene3D" id="3.40.50.10810">
    <property type="entry name" value="Tandem AAA-ATPase domain"/>
    <property type="match status" value="2"/>
</dbReference>
<feature type="compositionally biased region" description="Polar residues" evidence="11">
    <location>
        <begin position="406"/>
        <end position="421"/>
    </location>
</feature>
<name>A0ABP0J129_9DINO</name>
<keyword evidence="16" id="KW-1185">Reference proteome</keyword>
<organism evidence="15 16">
    <name type="scientific">Durusdinium trenchii</name>
    <dbReference type="NCBI Taxonomy" id="1381693"/>
    <lineage>
        <taxon>Eukaryota</taxon>
        <taxon>Sar</taxon>
        <taxon>Alveolata</taxon>
        <taxon>Dinophyceae</taxon>
        <taxon>Suessiales</taxon>
        <taxon>Symbiodiniaceae</taxon>
        <taxon>Durusdinium</taxon>
    </lineage>
</organism>
<keyword evidence="5" id="KW-0378">Hydrolase</keyword>
<dbReference type="InterPro" id="IPR050628">
    <property type="entry name" value="SNF2_RAD54_helicase_TF"/>
</dbReference>
<dbReference type="InterPro" id="IPR038718">
    <property type="entry name" value="SNF2-like_sf"/>
</dbReference>
<dbReference type="InterPro" id="IPR049730">
    <property type="entry name" value="SNF2/RAD54-like_C"/>
</dbReference>
<feature type="domain" description="RING-type" evidence="13">
    <location>
        <begin position="1254"/>
        <end position="1291"/>
    </location>
</feature>
<feature type="compositionally biased region" description="Acidic residues" evidence="11">
    <location>
        <begin position="814"/>
        <end position="844"/>
    </location>
</feature>
<evidence type="ECO:0000256" key="10">
    <source>
        <dbReference type="PROSITE-ProRule" id="PRU00175"/>
    </source>
</evidence>
<dbReference type="SUPFAM" id="SSF52540">
    <property type="entry name" value="P-loop containing nucleoside triphosphate hydrolases"/>
    <property type="match status" value="3"/>
</dbReference>
<dbReference type="Pfam" id="PF00176">
    <property type="entry name" value="SNF2-rel_dom"/>
    <property type="match status" value="3"/>
</dbReference>
<feature type="region of interest" description="Disordered" evidence="11">
    <location>
        <begin position="1170"/>
        <end position="1214"/>
    </location>
</feature>
<evidence type="ECO:0000256" key="3">
    <source>
        <dbReference type="ARBA" id="ARBA00022741"/>
    </source>
</evidence>
<dbReference type="InterPro" id="IPR014001">
    <property type="entry name" value="Helicase_ATP-bd"/>
</dbReference>
<keyword evidence="6 15" id="KW-0347">Helicase</keyword>
<dbReference type="GO" id="GO:0004386">
    <property type="term" value="F:helicase activity"/>
    <property type="evidence" value="ECO:0007669"/>
    <property type="project" value="UniProtKB-KW"/>
</dbReference>
<evidence type="ECO:0000256" key="9">
    <source>
        <dbReference type="ARBA" id="ARBA00023242"/>
    </source>
</evidence>
<feature type="compositionally biased region" description="Basic residues" evidence="11">
    <location>
        <begin position="646"/>
        <end position="670"/>
    </location>
</feature>
<dbReference type="SMART" id="SM01336">
    <property type="entry name" value="zf-PARP"/>
    <property type="match status" value="1"/>
</dbReference>
<dbReference type="SMART" id="SM00184">
    <property type="entry name" value="RING"/>
    <property type="match status" value="2"/>
</dbReference>
<dbReference type="Gene3D" id="3.40.50.300">
    <property type="entry name" value="P-loop containing nucleotide triphosphate hydrolases"/>
    <property type="match status" value="1"/>
</dbReference>
<feature type="compositionally biased region" description="Basic residues" evidence="11">
    <location>
        <begin position="761"/>
        <end position="789"/>
    </location>
</feature>